<evidence type="ECO:0000313" key="6">
    <source>
        <dbReference type="EMBL" id="GLK80737.1"/>
    </source>
</evidence>
<dbReference type="InterPro" id="IPR029039">
    <property type="entry name" value="Flavoprotein-like_sf"/>
</dbReference>
<feature type="domain" description="NADPH-dependent FMN reductase-like" evidence="5">
    <location>
        <begin position="4"/>
        <end position="150"/>
    </location>
</feature>
<organism evidence="6 7">
    <name type="scientific">Methylopila turkensis</name>
    <dbReference type="NCBI Taxonomy" id="1437816"/>
    <lineage>
        <taxon>Bacteria</taxon>
        <taxon>Pseudomonadati</taxon>
        <taxon>Pseudomonadota</taxon>
        <taxon>Alphaproteobacteria</taxon>
        <taxon>Hyphomicrobiales</taxon>
        <taxon>Methylopilaceae</taxon>
        <taxon>Methylopila</taxon>
    </lineage>
</organism>
<dbReference type="InterPro" id="IPR005025">
    <property type="entry name" value="FMN_Rdtase-like_dom"/>
</dbReference>
<protein>
    <submittedName>
        <fullName evidence="6">FMN reductase</fullName>
    </submittedName>
</protein>
<evidence type="ECO:0000313" key="7">
    <source>
        <dbReference type="Proteomes" id="UP001143309"/>
    </source>
</evidence>
<dbReference type="InterPro" id="IPR051814">
    <property type="entry name" value="NAD(P)H-dep_FMN_reductase"/>
</dbReference>
<name>A0A9W6JP77_9HYPH</name>
<evidence type="ECO:0000256" key="1">
    <source>
        <dbReference type="ARBA" id="ARBA00005990"/>
    </source>
</evidence>
<evidence type="ECO:0000256" key="3">
    <source>
        <dbReference type="ARBA" id="ARBA00022643"/>
    </source>
</evidence>
<keyword evidence="7" id="KW-1185">Reference proteome</keyword>
<reference evidence="6" key="1">
    <citation type="journal article" date="2014" name="Int. J. Syst. Evol. Microbiol.">
        <title>Complete genome sequence of Corynebacterium casei LMG S-19264T (=DSM 44701T), isolated from a smear-ripened cheese.</title>
        <authorList>
            <consortium name="US DOE Joint Genome Institute (JGI-PGF)"/>
            <person name="Walter F."/>
            <person name="Albersmeier A."/>
            <person name="Kalinowski J."/>
            <person name="Ruckert C."/>
        </authorList>
    </citation>
    <scope>NUCLEOTIDE SEQUENCE</scope>
    <source>
        <strain evidence="6">VKM B-2748</strain>
    </source>
</reference>
<dbReference type="Pfam" id="PF03358">
    <property type="entry name" value="FMN_red"/>
    <property type="match status" value="1"/>
</dbReference>
<gene>
    <name evidence="6" type="ORF">GCM10008174_24780</name>
</gene>
<dbReference type="PANTHER" id="PTHR43408">
    <property type="entry name" value="FMN REDUCTASE (NADPH)"/>
    <property type="match status" value="1"/>
</dbReference>
<comment type="caution">
    <text evidence="6">The sequence shown here is derived from an EMBL/GenBank/DDBJ whole genome shotgun (WGS) entry which is preliminary data.</text>
</comment>
<keyword evidence="2" id="KW-0285">Flavoprotein</keyword>
<evidence type="ECO:0000259" key="5">
    <source>
        <dbReference type="Pfam" id="PF03358"/>
    </source>
</evidence>
<reference evidence="6" key="2">
    <citation type="submission" date="2023-01" db="EMBL/GenBank/DDBJ databases">
        <authorList>
            <person name="Sun Q."/>
            <person name="Evtushenko L."/>
        </authorList>
    </citation>
    <scope>NUCLEOTIDE SEQUENCE</scope>
    <source>
        <strain evidence="6">VKM B-2748</strain>
    </source>
</reference>
<accession>A0A9W6JP77</accession>
<keyword evidence="4" id="KW-0560">Oxidoreductase</keyword>
<sequence length="191" mass="20408">MTAPRIVAISGSPSPHSRTRVLLEDIVEAVVRIAGGQVRLIDIGEIAAELGPVRSRAEAPALIEQLVAEVERADLILAATPIYKGSYSGQFKHFIDLIDHRALAGVPVGLIATGGGDRHALAVEHQLRPLFGFFGARTLPTGLYVSETQHQQGRIIDPLVRIRADLLIGEAADALGRAPVPARAAQLFPNR</sequence>
<dbReference type="Proteomes" id="UP001143309">
    <property type="component" value="Unassembled WGS sequence"/>
</dbReference>
<dbReference type="AlphaFoldDB" id="A0A9W6JP77"/>
<dbReference type="RefSeq" id="WP_271201224.1">
    <property type="nucleotide sequence ID" value="NZ_BSFL01000003.1"/>
</dbReference>
<evidence type="ECO:0000256" key="2">
    <source>
        <dbReference type="ARBA" id="ARBA00022630"/>
    </source>
</evidence>
<dbReference type="EMBL" id="BSFL01000003">
    <property type="protein sequence ID" value="GLK80737.1"/>
    <property type="molecule type" value="Genomic_DNA"/>
</dbReference>
<dbReference type="SUPFAM" id="SSF52218">
    <property type="entry name" value="Flavoproteins"/>
    <property type="match status" value="1"/>
</dbReference>
<dbReference type="GO" id="GO:0016491">
    <property type="term" value="F:oxidoreductase activity"/>
    <property type="evidence" value="ECO:0007669"/>
    <property type="project" value="UniProtKB-KW"/>
</dbReference>
<dbReference type="PANTHER" id="PTHR43408:SF2">
    <property type="entry name" value="FMN REDUCTASE (NADPH)"/>
    <property type="match status" value="1"/>
</dbReference>
<comment type="similarity">
    <text evidence="1">Belongs to the SsuE family.</text>
</comment>
<dbReference type="Gene3D" id="3.40.50.360">
    <property type="match status" value="1"/>
</dbReference>
<keyword evidence="3" id="KW-0288">FMN</keyword>
<proteinExistence type="inferred from homology"/>
<evidence type="ECO:0000256" key="4">
    <source>
        <dbReference type="ARBA" id="ARBA00023002"/>
    </source>
</evidence>